<dbReference type="RefSeq" id="WP_060654977.1">
    <property type="nucleotide sequence ID" value="NZ_AZXY01000022.1"/>
</dbReference>
<evidence type="ECO:0000256" key="1">
    <source>
        <dbReference type="SAM" id="MobiDB-lite"/>
    </source>
</evidence>
<evidence type="ECO:0000313" key="4">
    <source>
        <dbReference type="Proteomes" id="UP000053060"/>
    </source>
</evidence>
<keyword evidence="2" id="KW-1133">Transmembrane helix</keyword>
<protein>
    <submittedName>
        <fullName evidence="3">Uncharacterized protein</fullName>
    </submittedName>
</protein>
<proteinExistence type="predicted"/>
<keyword evidence="2" id="KW-0812">Transmembrane</keyword>
<feature type="transmembrane region" description="Helical" evidence="2">
    <location>
        <begin position="62"/>
        <end position="83"/>
    </location>
</feature>
<dbReference type="EMBL" id="AZXY01000022">
    <property type="protein sequence ID" value="KSZ56113.1"/>
    <property type="molecule type" value="Genomic_DNA"/>
</dbReference>
<feature type="region of interest" description="Disordered" evidence="1">
    <location>
        <begin position="1"/>
        <end position="50"/>
    </location>
</feature>
<accession>A0A0V9UDE3</accession>
<evidence type="ECO:0000256" key="2">
    <source>
        <dbReference type="SAM" id="Phobius"/>
    </source>
</evidence>
<feature type="compositionally biased region" description="Basic and acidic residues" evidence="1">
    <location>
        <begin position="1"/>
        <end position="10"/>
    </location>
</feature>
<comment type="caution">
    <text evidence="3">The sequence shown here is derived from an EMBL/GenBank/DDBJ whole genome shotgun (WGS) entry which is preliminary data.</text>
</comment>
<organism evidence="3 4">
    <name type="scientific">Rhodococcus pyridinivorans KG-16</name>
    <dbReference type="NCBI Taxonomy" id="1441730"/>
    <lineage>
        <taxon>Bacteria</taxon>
        <taxon>Bacillati</taxon>
        <taxon>Actinomycetota</taxon>
        <taxon>Actinomycetes</taxon>
        <taxon>Mycobacteriales</taxon>
        <taxon>Nocardiaceae</taxon>
        <taxon>Rhodococcus</taxon>
    </lineage>
</organism>
<name>A0A0V9UDE3_9NOCA</name>
<reference evidence="3 4" key="2">
    <citation type="journal article" date="2016" name="Genome Announc.">
        <title>Draft Genome Sequence of a Versatile Hydrocarbon-Degrading Bacterium, Rhodococcus pyridinivorans Strain KG-16, Collected from Oil Fields in India.</title>
        <authorList>
            <person name="Aggarwal R.K."/>
            <person name="Dawar C."/>
            <person name="Phanindranath R."/>
            <person name="Mutnuri L."/>
            <person name="Dayal A.M."/>
        </authorList>
    </citation>
    <scope>NUCLEOTIDE SEQUENCE [LARGE SCALE GENOMIC DNA]</scope>
    <source>
        <strain evidence="3 4">KG-16</strain>
    </source>
</reference>
<reference evidence="4" key="1">
    <citation type="submission" date="2015-01" db="EMBL/GenBank/DDBJ databases">
        <title>Draft genome sequence of Rhodococcus pyridinivorans strain KG-16, a hydrocarbon-degrading bacterium.</title>
        <authorList>
            <person name="Aggarwal R.K."/>
            <person name="Dawar C."/>
        </authorList>
    </citation>
    <scope>NUCLEOTIDE SEQUENCE [LARGE SCALE GENOMIC DNA]</scope>
    <source>
        <strain evidence="4">KG-16</strain>
    </source>
</reference>
<gene>
    <name evidence="3" type="ORF">Z045_24980</name>
</gene>
<dbReference type="Proteomes" id="UP000053060">
    <property type="component" value="Unassembled WGS sequence"/>
</dbReference>
<dbReference type="PATRIC" id="fig|1441730.3.peg.5256"/>
<keyword evidence="2" id="KW-0472">Membrane</keyword>
<evidence type="ECO:0000313" key="3">
    <source>
        <dbReference type="EMBL" id="KSZ56113.1"/>
    </source>
</evidence>
<dbReference type="AlphaFoldDB" id="A0A0V9UDE3"/>
<sequence length="109" mass="11825">MSTHHWIPDHDTDEAAGVPSRRTAPVPPQPARTSGRHSTPDRPDAPPSVKRRVFTAHTGPNWWRIGAALAVGAAVLLLVAGVISSQSRENTSPYHSIYVPENSLVHTPR</sequence>